<evidence type="ECO:0000313" key="2">
    <source>
        <dbReference type="Proteomes" id="UP001381693"/>
    </source>
</evidence>
<dbReference type="AlphaFoldDB" id="A0AAN8XGY7"/>
<comment type="caution">
    <text evidence="1">The sequence shown here is derived from an EMBL/GenBank/DDBJ whole genome shotgun (WGS) entry which is preliminary data.</text>
</comment>
<reference evidence="1 2" key="1">
    <citation type="submission" date="2023-11" db="EMBL/GenBank/DDBJ databases">
        <title>Halocaridina rubra genome assembly.</title>
        <authorList>
            <person name="Smith C."/>
        </authorList>
    </citation>
    <scope>NUCLEOTIDE SEQUENCE [LARGE SCALE GENOMIC DNA]</scope>
    <source>
        <strain evidence="1">EP-1</strain>
        <tissue evidence="1">Whole</tissue>
    </source>
</reference>
<name>A0AAN8XGY7_HALRR</name>
<dbReference type="EMBL" id="JAXCGZ010006100">
    <property type="protein sequence ID" value="KAK7080143.1"/>
    <property type="molecule type" value="Genomic_DNA"/>
</dbReference>
<keyword evidence="2" id="KW-1185">Reference proteome</keyword>
<evidence type="ECO:0000313" key="1">
    <source>
        <dbReference type="EMBL" id="KAK7080143.1"/>
    </source>
</evidence>
<sequence length="81" mass="9423">MGMINNNPPVRDLQRLNLLESRGETTIPWQKLLSDHLDRRKISFKSTIFLVSVSYLLMLYTENDSRVALCPENEPRVTLPH</sequence>
<organism evidence="1 2">
    <name type="scientific">Halocaridina rubra</name>
    <name type="common">Hawaiian red shrimp</name>
    <dbReference type="NCBI Taxonomy" id="373956"/>
    <lineage>
        <taxon>Eukaryota</taxon>
        <taxon>Metazoa</taxon>
        <taxon>Ecdysozoa</taxon>
        <taxon>Arthropoda</taxon>
        <taxon>Crustacea</taxon>
        <taxon>Multicrustacea</taxon>
        <taxon>Malacostraca</taxon>
        <taxon>Eumalacostraca</taxon>
        <taxon>Eucarida</taxon>
        <taxon>Decapoda</taxon>
        <taxon>Pleocyemata</taxon>
        <taxon>Caridea</taxon>
        <taxon>Atyoidea</taxon>
        <taxon>Atyidae</taxon>
        <taxon>Halocaridina</taxon>
    </lineage>
</organism>
<proteinExistence type="predicted"/>
<gene>
    <name evidence="1" type="ORF">SK128_014750</name>
</gene>
<dbReference type="Proteomes" id="UP001381693">
    <property type="component" value="Unassembled WGS sequence"/>
</dbReference>
<accession>A0AAN8XGY7</accession>
<protein>
    <submittedName>
        <fullName evidence="1">Uncharacterized protein</fullName>
    </submittedName>
</protein>